<gene>
    <name evidence="2" type="ORF">AU252_07035</name>
</gene>
<dbReference type="SUPFAM" id="SSF52540">
    <property type="entry name" value="P-loop containing nucleoside triphosphate hydrolases"/>
    <property type="match status" value="1"/>
</dbReference>
<feature type="transmembrane region" description="Helical" evidence="1">
    <location>
        <begin position="397"/>
        <end position="425"/>
    </location>
</feature>
<dbReference type="GO" id="GO:0005829">
    <property type="term" value="C:cytosol"/>
    <property type="evidence" value="ECO:0007669"/>
    <property type="project" value="TreeGrafter"/>
</dbReference>
<accession>A0A0U3QVR4</accession>
<dbReference type="Gene3D" id="3.40.50.300">
    <property type="entry name" value="P-loop containing nucleotide triphosphate hydrolases"/>
    <property type="match status" value="1"/>
</dbReference>
<name>A0A0U3QVR4_9MICC</name>
<proteinExistence type="predicted"/>
<evidence type="ECO:0000256" key="1">
    <source>
        <dbReference type="SAM" id="Phobius"/>
    </source>
</evidence>
<sequence>MGTVTTAPEADFVRHWSPSPGLVFLGPVEGSGLKDSSYLLQRGDGQIVQLSELLQLVMATVSPEKSADELARDVSDAYGRELSVGGLLHLIDTRLAPMGLVHDADTDAADAVTPPRANPLLALRLRGTLLPEKAVNTLALILAPLYWSPVVAAVLVGLAAVDILVLARGDFLASLEQVLLTPALLLGIFAMLTAGAVIHELGHATACRYGGARPGVIGVGVYLVFPAFFTNVTDSYRLGRTGRIRTDLGGLYFNCLCLIGLGGAYLLTGQGFFLLAAALMHFEMIQQLVPTLRFDGYFVLADIAGVPDLFNRIRPVLLSLIPGRAVDPRVAELRTFARRIVTIWVVTVVPLLCLALGWMLLNLPMIIEQTANAIRQHAGLASEAIAAGDPAAAALSILSILMLSLPVIGLAILLYRLLSVLLDLLGRLGRRLWRMTAVPEAVVPRHLRAARPQAGRPLQMGQPLQMGKPLQKGRPAMAIAIPPAAMPDEVPAAPLRAPSHFQARAALPAGAIPDDVPTLQDFLADRPTQPAPLAELGWQGAVRRLSRNALSLGPGRRELAHLDAVEEVQRRLDGPRTVVVVNPKGGAHKTTATLLLAATLGIQRGGYTLAWDNNETRGTMGWRAPLAGHAGTAVDLMQEVDRFEDPVLGRIGDLDRYVRYQGSAQFDVLASDEDAAGAATIGSREFDRLHTALRRFYRIIMVDTGNNMRSSNWEAAVTAADELVIVSTVREDTVASAVWLVDGLRERGYQDKVSNAVTLLAAPSLHTDLQLHDRTRTHFETLTREVLDVPYDKSLVSGGPLNYQALMPATREAWLRASAAVMRGL</sequence>
<dbReference type="PANTHER" id="PTHR43384:SF14">
    <property type="entry name" value="ESX-1 SECRETION-ASSOCIATED PROTEIN ESPI"/>
    <property type="match status" value="1"/>
</dbReference>
<feature type="transmembrane region" description="Helical" evidence="1">
    <location>
        <begin position="341"/>
        <end position="361"/>
    </location>
</feature>
<dbReference type="GO" id="GO:0009898">
    <property type="term" value="C:cytoplasmic side of plasma membrane"/>
    <property type="evidence" value="ECO:0007669"/>
    <property type="project" value="TreeGrafter"/>
</dbReference>
<dbReference type="Proteomes" id="UP000065151">
    <property type="component" value="Chromosome"/>
</dbReference>
<keyword evidence="1" id="KW-1133">Transmembrane helix</keyword>
<dbReference type="PANTHER" id="PTHR43384">
    <property type="entry name" value="SEPTUM SITE-DETERMINING PROTEIN MIND HOMOLOG, CHLOROPLASTIC-RELATED"/>
    <property type="match status" value="1"/>
</dbReference>
<dbReference type="GO" id="GO:0051782">
    <property type="term" value="P:negative regulation of cell division"/>
    <property type="evidence" value="ECO:0007669"/>
    <property type="project" value="TreeGrafter"/>
</dbReference>
<keyword evidence="1" id="KW-0812">Transmembrane</keyword>
<feature type="transmembrane region" description="Helical" evidence="1">
    <location>
        <begin position="134"/>
        <end position="167"/>
    </location>
</feature>
<dbReference type="InterPro" id="IPR050625">
    <property type="entry name" value="ParA/MinD_ATPase"/>
</dbReference>
<dbReference type="GO" id="GO:0005524">
    <property type="term" value="F:ATP binding"/>
    <property type="evidence" value="ECO:0007669"/>
    <property type="project" value="TreeGrafter"/>
</dbReference>
<evidence type="ECO:0000313" key="3">
    <source>
        <dbReference type="Proteomes" id="UP000065151"/>
    </source>
</evidence>
<dbReference type="KEGG" id="psul:AU252_07035"/>
<feature type="transmembrane region" description="Helical" evidence="1">
    <location>
        <begin position="249"/>
        <end position="279"/>
    </location>
</feature>
<dbReference type="EMBL" id="CP013747">
    <property type="protein sequence ID" value="ALV40940.1"/>
    <property type="molecule type" value="Genomic_DNA"/>
</dbReference>
<dbReference type="InterPro" id="IPR027417">
    <property type="entry name" value="P-loop_NTPase"/>
</dbReference>
<keyword evidence="1" id="KW-0472">Membrane</keyword>
<evidence type="ECO:0000313" key="2">
    <source>
        <dbReference type="EMBL" id="ALV40940.1"/>
    </source>
</evidence>
<feature type="transmembrane region" description="Helical" evidence="1">
    <location>
        <begin position="210"/>
        <end position="229"/>
    </location>
</feature>
<dbReference type="GO" id="GO:0016887">
    <property type="term" value="F:ATP hydrolysis activity"/>
    <property type="evidence" value="ECO:0007669"/>
    <property type="project" value="TreeGrafter"/>
</dbReference>
<feature type="transmembrane region" description="Helical" evidence="1">
    <location>
        <begin position="179"/>
        <end position="198"/>
    </location>
</feature>
<dbReference type="AlphaFoldDB" id="A0A0U3QVR4"/>
<dbReference type="STRING" id="121292.AU252_07035"/>
<protein>
    <submittedName>
        <fullName evidence="2">Uncharacterized protein</fullName>
    </submittedName>
</protein>
<reference evidence="2 3" key="1">
    <citation type="submission" date="2015-12" db="EMBL/GenBank/DDBJ databases">
        <authorList>
            <person name="Shamseldin A."/>
            <person name="Moawad H."/>
            <person name="Abd El-Rahim W.M."/>
            <person name="Sadowsky M.J."/>
        </authorList>
    </citation>
    <scope>NUCLEOTIDE SEQUENCE [LARGE SCALE GENOMIC DNA]</scope>
    <source>
        <strain evidence="2 3">Ar51</strain>
    </source>
</reference>
<organism evidence="2">
    <name type="scientific">Pseudarthrobacter sulfonivorans</name>
    <dbReference type="NCBI Taxonomy" id="121292"/>
    <lineage>
        <taxon>Bacteria</taxon>
        <taxon>Bacillati</taxon>
        <taxon>Actinomycetota</taxon>
        <taxon>Actinomycetes</taxon>
        <taxon>Micrococcales</taxon>
        <taxon>Micrococcaceae</taxon>
        <taxon>Pseudarthrobacter</taxon>
    </lineage>
</organism>